<feature type="binding site" evidence="7">
    <location>
        <position position="14"/>
    </location>
    <ligand>
        <name>Mn(2+)</name>
        <dbReference type="ChEBI" id="CHEBI:29035"/>
    </ligand>
</feature>
<organism evidence="10 11">
    <name type="scientific">Proteiniborus ethanoligenes</name>
    <dbReference type="NCBI Taxonomy" id="415015"/>
    <lineage>
        <taxon>Bacteria</taxon>
        <taxon>Bacillati</taxon>
        <taxon>Bacillota</taxon>
        <taxon>Clostridia</taxon>
        <taxon>Eubacteriales</taxon>
        <taxon>Proteiniborus</taxon>
    </lineage>
</organism>
<protein>
    <recommendedName>
        <fullName evidence="7 8">4-hydroxy-2-oxovalerate aldolase</fullName>
        <shortName evidence="7">HOA</shortName>
        <ecNumber evidence="7 8">4.1.3.39</ecNumber>
    </recommendedName>
    <alternativeName>
        <fullName evidence="7">4-hydroxy-2-keto-pentanoic acid aldolase</fullName>
    </alternativeName>
    <alternativeName>
        <fullName evidence="7">4-hydroxy-2-oxopentanoate aldolase</fullName>
    </alternativeName>
</protein>
<accession>A0A1H3PV29</accession>
<dbReference type="CDD" id="cd07943">
    <property type="entry name" value="DRE_TIM_HOA"/>
    <property type="match status" value="1"/>
</dbReference>
<dbReference type="Pfam" id="PF00682">
    <property type="entry name" value="HMGL-like"/>
    <property type="match status" value="1"/>
</dbReference>
<keyword evidence="5 7" id="KW-0456">Lyase</keyword>
<dbReference type="InterPro" id="IPR050073">
    <property type="entry name" value="2-IPM_HCS-like"/>
</dbReference>
<dbReference type="InterPro" id="IPR035685">
    <property type="entry name" value="DRE_TIM_HOA"/>
</dbReference>
<dbReference type="Gene3D" id="3.20.20.70">
    <property type="entry name" value="Aldolase class I"/>
    <property type="match status" value="1"/>
</dbReference>
<sequence>MGRKIKLIDTTMRDGSHAIHHQYTKEKVMAIAKGAEEAGLYCIEVGHGAGVGGSVLQYGLEKESTIELIKAAKSMCKNTKVGTLLVPGLGTMEDLKKAVEAGLDLVRVAVHCTEADVGAQHIRLAKSLGLEAIMFFMMTHMTSPVELAEQAKMAEEYGADVVYFADSSGAMTPDDIKDRVNAIRSKVSIPIGVHTHNNLGLGVGNAIAGIVAGCDYVDGTFEGLGAGCGNGNLQAIVAVLNKMGIETGVDLYKLIEVGKNEVRPIIEHSLEITGESILLGYIGIYSSFYLHVIEYAEKFGIDSKLIFEELGKRKVVGGQEDQILDICHEIIEKRKGNVNEK</sequence>
<dbReference type="OrthoDB" id="9804858at2"/>
<dbReference type="AlphaFoldDB" id="A0A1H3PV29"/>
<dbReference type="NCBIfam" id="TIGR03217">
    <property type="entry name" value="4OH_2_O_val_ald"/>
    <property type="match status" value="1"/>
</dbReference>
<feature type="binding site" evidence="7">
    <location>
        <position position="196"/>
    </location>
    <ligand>
        <name>Mn(2+)</name>
        <dbReference type="ChEBI" id="CHEBI:29035"/>
    </ligand>
</feature>
<dbReference type="SUPFAM" id="SSF51569">
    <property type="entry name" value="Aldolase"/>
    <property type="match status" value="1"/>
</dbReference>
<dbReference type="EC" id="4.1.3.39" evidence="7 8"/>
<evidence type="ECO:0000259" key="9">
    <source>
        <dbReference type="PROSITE" id="PS50991"/>
    </source>
</evidence>
<dbReference type="RefSeq" id="WP_091729759.1">
    <property type="nucleotide sequence ID" value="NZ_FNQE01000016.1"/>
</dbReference>
<dbReference type="PROSITE" id="PS50991">
    <property type="entry name" value="PYR_CT"/>
    <property type="match status" value="1"/>
</dbReference>
<dbReference type="NCBIfam" id="NF006049">
    <property type="entry name" value="PRK08195.1"/>
    <property type="match status" value="1"/>
</dbReference>
<dbReference type="GO" id="GO:0009098">
    <property type="term" value="P:L-leucine biosynthetic process"/>
    <property type="evidence" value="ECO:0007669"/>
    <property type="project" value="TreeGrafter"/>
</dbReference>
<dbReference type="PANTHER" id="PTHR10277:SF9">
    <property type="entry name" value="2-ISOPROPYLMALATE SYNTHASE 1, CHLOROPLASTIC-RELATED"/>
    <property type="match status" value="1"/>
</dbReference>
<dbReference type="InterPro" id="IPR012425">
    <property type="entry name" value="DmpG_comm"/>
</dbReference>
<feature type="binding site" evidence="7">
    <location>
        <position position="285"/>
    </location>
    <ligand>
        <name>substrate</name>
    </ligand>
</feature>
<dbReference type="Pfam" id="PF07836">
    <property type="entry name" value="DmpG_comm"/>
    <property type="match status" value="1"/>
</dbReference>
<dbReference type="STRING" id="415015.SAMN05660462_01661"/>
<proteinExistence type="inferred from homology"/>
<dbReference type="GO" id="GO:0003852">
    <property type="term" value="F:2-isopropylmalate synthase activity"/>
    <property type="evidence" value="ECO:0007669"/>
    <property type="project" value="TreeGrafter"/>
</dbReference>
<dbReference type="InterPro" id="IPR000891">
    <property type="entry name" value="PYR_CT"/>
</dbReference>
<comment type="catalytic activity">
    <reaction evidence="6">
        <text>(S)-4-hydroxy-2-oxohexanoate = propanal + pyruvate</text>
        <dbReference type="Rhea" id="RHEA:36003"/>
        <dbReference type="ChEBI" id="CHEBI:15361"/>
        <dbReference type="ChEBI" id="CHEBI:17153"/>
        <dbReference type="ChEBI" id="CHEBI:73142"/>
        <dbReference type="EC" id="4.1.3.43"/>
    </reaction>
    <physiologicalReaction direction="left-to-right" evidence="6">
        <dbReference type="Rhea" id="RHEA:36004"/>
    </physiologicalReaction>
</comment>
<dbReference type="HAMAP" id="MF_01656">
    <property type="entry name" value="HOA"/>
    <property type="match status" value="1"/>
</dbReference>
<evidence type="ECO:0000313" key="11">
    <source>
        <dbReference type="Proteomes" id="UP000198625"/>
    </source>
</evidence>
<evidence type="ECO:0000256" key="5">
    <source>
        <dbReference type="ARBA" id="ARBA00023239"/>
    </source>
</evidence>
<evidence type="ECO:0000256" key="4">
    <source>
        <dbReference type="ARBA" id="ARBA00023211"/>
    </source>
</evidence>
<keyword evidence="3 7" id="KW-0058">Aromatic hydrocarbons catabolism</keyword>
<feature type="domain" description="Pyruvate carboxyltransferase" evidence="9">
    <location>
        <begin position="5"/>
        <end position="255"/>
    </location>
</feature>
<feature type="binding site" evidence="7">
    <location>
        <position position="194"/>
    </location>
    <ligand>
        <name>substrate</name>
    </ligand>
</feature>
<evidence type="ECO:0000256" key="8">
    <source>
        <dbReference type="NCBIfam" id="TIGR03217"/>
    </source>
</evidence>
<feature type="active site" description="Proton acceptor" evidence="7">
    <location>
        <position position="17"/>
    </location>
</feature>
<evidence type="ECO:0000256" key="6">
    <source>
        <dbReference type="ARBA" id="ARBA00023518"/>
    </source>
</evidence>
<keyword evidence="11" id="KW-1185">Reference proteome</keyword>
<feature type="binding site" evidence="7">
    <location>
        <position position="167"/>
    </location>
    <ligand>
        <name>substrate</name>
    </ligand>
</feature>
<keyword evidence="2 7" id="KW-0479">Metal-binding</keyword>
<dbReference type="EMBL" id="FNQE01000016">
    <property type="protein sequence ID" value="SDZ04798.1"/>
    <property type="molecule type" value="Genomic_DNA"/>
</dbReference>
<dbReference type="PANTHER" id="PTHR10277">
    <property type="entry name" value="HOMOCITRATE SYNTHASE-RELATED"/>
    <property type="match status" value="1"/>
</dbReference>
<dbReference type="Proteomes" id="UP000198625">
    <property type="component" value="Unassembled WGS sequence"/>
</dbReference>
<evidence type="ECO:0000256" key="2">
    <source>
        <dbReference type="ARBA" id="ARBA00022723"/>
    </source>
</evidence>
<evidence type="ECO:0000256" key="7">
    <source>
        <dbReference type="HAMAP-Rule" id="MF_01656"/>
    </source>
</evidence>
<reference evidence="10 11" key="1">
    <citation type="submission" date="2016-10" db="EMBL/GenBank/DDBJ databases">
        <authorList>
            <person name="de Groot N.N."/>
        </authorList>
    </citation>
    <scope>NUCLEOTIDE SEQUENCE [LARGE SCALE GENOMIC DNA]</scope>
    <source>
        <strain evidence="10 11">DSM 21650</strain>
    </source>
</reference>
<feature type="site" description="Transition state stabilizer" evidence="7">
    <location>
        <position position="13"/>
    </location>
</feature>
<keyword evidence="4 7" id="KW-0464">Manganese</keyword>
<dbReference type="GO" id="GO:0008701">
    <property type="term" value="F:4-hydroxy-2-oxovalerate aldolase activity"/>
    <property type="evidence" value="ECO:0007669"/>
    <property type="project" value="UniProtKB-UniRule"/>
</dbReference>
<feature type="binding site" evidence="7">
    <location>
        <position position="194"/>
    </location>
    <ligand>
        <name>Mn(2+)</name>
        <dbReference type="ChEBI" id="CHEBI:29035"/>
    </ligand>
</feature>
<dbReference type="SUPFAM" id="SSF89000">
    <property type="entry name" value="post-HMGL domain-like"/>
    <property type="match status" value="1"/>
</dbReference>
<evidence type="ECO:0000313" key="10">
    <source>
        <dbReference type="EMBL" id="SDZ04798.1"/>
    </source>
</evidence>
<evidence type="ECO:0000256" key="1">
    <source>
        <dbReference type="ARBA" id="ARBA00008944"/>
    </source>
</evidence>
<feature type="binding site" evidence="7">
    <location>
        <begin position="13"/>
        <end position="14"/>
    </location>
    <ligand>
        <name>substrate</name>
    </ligand>
</feature>
<name>A0A1H3PV29_9FIRM</name>
<dbReference type="InterPro" id="IPR013785">
    <property type="entry name" value="Aldolase_TIM"/>
</dbReference>
<evidence type="ECO:0000256" key="3">
    <source>
        <dbReference type="ARBA" id="ARBA00022797"/>
    </source>
</evidence>
<dbReference type="GO" id="GO:0030145">
    <property type="term" value="F:manganese ion binding"/>
    <property type="evidence" value="ECO:0007669"/>
    <property type="project" value="UniProtKB-UniRule"/>
</dbReference>
<gene>
    <name evidence="10" type="ORF">SAMN05660462_01661</name>
</gene>
<comment type="similarity">
    <text evidence="1 7">Belongs to the 4-hydroxy-2-oxovalerate aldolase family.</text>
</comment>
<dbReference type="Gene3D" id="1.10.8.60">
    <property type="match status" value="1"/>
</dbReference>
<comment type="catalytic activity">
    <reaction evidence="7">
        <text>(S)-4-hydroxy-2-oxopentanoate = acetaldehyde + pyruvate</text>
        <dbReference type="Rhea" id="RHEA:22624"/>
        <dbReference type="ChEBI" id="CHEBI:15343"/>
        <dbReference type="ChEBI" id="CHEBI:15361"/>
        <dbReference type="ChEBI" id="CHEBI:73143"/>
        <dbReference type="EC" id="4.1.3.39"/>
    </reaction>
</comment>
<dbReference type="InterPro" id="IPR017629">
    <property type="entry name" value="4OH_2_O-val_aldolase"/>
</dbReference>